<evidence type="ECO:0000256" key="7">
    <source>
        <dbReference type="ARBA" id="ARBA00035633"/>
    </source>
</evidence>
<dbReference type="PANTHER" id="PTHR42743">
    <property type="entry name" value="AMINO-ACID AMINOTRANSFERASE"/>
    <property type="match status" value="1"/>
</dbReference>
<sequence>MQHTLPVIAVNGVIDAQVSPLDRGFAYGDGVFETCKLQNAKIPLWDLHKDRLIKSCEKLFIPIAIDVLETQLAELISGLSIADTQNAVVKITVTRGQGGRGYSVPTLVTPTIVIGIFPAVNYPPHYFSDGITVRYCKQRLSVNPGLAGLKHLNRLEQILARAEWNDGSIAEGIMFDTRERLIEGVFSNIFLIKNGEIFTPDLSEAGVSGVMRRFIIETIAPKAGLNIQVKSLYVDDLLNADAIFLCNSLYGVWPVANLIDEKVLSFPIHKITCSLQDLITEALAS</sequence>
<name>A0ABQ3AY69_9GAMM</name>
<comment type="subunit">
    <text evidence="3">Homodimer.</text>
</comment>
<dbReference type="PANTHER" id="PTHR42743:SF2">
    <property type="entry name" value="AMINODEOXYCHORISMATE LYASE"/>
    <property type="match status" value="1"/>
</dbReference>
<dbReference type="CDD" id="cd01559">
    <property type="entry name" value="ADCL_like"/>
    <property type="match status" value="1"/>
</dbReference>
<dbReference type="InterPro" id="IPR043132">
    <property type="entry name" value="BCAT-like_C"/>
</dbReference>
<evidence type="ECO:0000256" key="6">
    <source>
        <dbReference type="ARBA" id="ARBA00023239"/>
    </source>
</evidence>
<dbReference type="EC" id="4.1.3.38" evidence="8 10"/>
<dbReference type="Gene3D" id="3.20.10.10">
    <property type="entry name" value="D-amino Acid Aminotransferase, subunit A, domain 2"/>
    <property type="match status" value="1"/>
</dbReference>
<comment type="similarity">
    <text evidence="2">Belongs to the class-IV pyridoxal-phosphate-dependent aminotransferase family.</text>
</comment>
<comment type="pathway">
    <text evidence="7">Cofactor biosynthesis; tetrahydrofolate biosynthesis; 4-aminobenzoate from chorismate: step 2/2.</text>
</comment>
<evidence type="ECO:0000256" key="3">
    <source>
        <dbReference type="ARBA" id="ARBA00011738"/>
    </source>
</evidence>
<protein>
    <recommendedName>
        <fullName evidence="8 10">Aminodeoxychorismate lyase</fullName>
        <ecNumber evidence="8 10">4.1.3.38</ecNumber>
    </recommendedName>
</protein>
<dbReference type="InterPro" id="IPR017824">
    <property type="entry name" value="Aminodeoxychorismate_lyase_IV"/>
</dbReference>
<proteinExistence type="inferred from homology"/>
<dbReference type="GO" id="GO:0016829">
    <property type="term" value="F:lyase activity"/>
    <property type="evidence" value="ECO:0007669"/>
    <property type="project" value="UniProtKB-KW"/>
</dbReference>
<dbReference type="InterPro" id="IPR043131">
    <property type="entry name" value="BCAT-like_N"/>
</dbReference>
<evidence type="ECO:0000313" key="12">
    <source>
        <dbReference type="Proteomes" id="UP000619761"/>
    </source>
</evidence>
<accession>A0ABQ3AY69</accession>
<evidence type="ECO:0000256" key="4">
    <source>
        <dbReference type="ARBA" id="ARBA00022898"/>
    </source>
</evidence>
<evidence type="ECO:0000256" key="8">
    <source>
        <dbReference type="ARBA" id="ARBA00035676"/>
    </source>
</evidence>
<organism evidence="11 12">
    <name type="scientific">Cellvibrio zantedeschiae</name>
    <dbReference type="NCBI Taxonomy" id="1237077"/>
    <lineage>
        <taxon>Bacteria</taxon>
        <taxon>Pseudomonadati</taxon>
        <taxon>Pseudomonadota</taxon>
        <taxon>Gammaproteobacteria</taxon>
        <taxon>Cellvibrionales</taxon>
        <taxon>Cellvibrionaceae</taxon>
        <taxon>Cellvibrio</taxon>
    </lineage>
</organism>
<evidence type="ECO:0000256" key="10">
    <source>
        <dbReference type="NCBIfam" id="TIGR03461"/>
    </source>
</evidence>
<comment type="caution">
    <text evidence="11">The sequence shown here is derived from an EMBL/GenBank/DDBJ whole genome shotgun (WGS) entry which is preliminary data.</text>
</comment>
<evidence type="ECO:0000256" key="2">
    <source>
        <dbReference type="ARBA" id="ARBA00009320"/>
    </source>
</evidence>
<keyword evidence="6 11" id="KW-0456">Lyase</keyword>
<dbReference type="NCBIfam" id="NF004761">
    <property type="entry name" value="PRK06092.1"/>
    <property type="match status" value="1"/>
</dbReference>
<dbReference type="RefSeq" id="WP_189417005.1">
    <property type="nucleotide sequence ID" value="NZ_BMYZ01000001.1"/>
</dbReference>
<comment type="cofactor">
    <cofactor evidence="1">
        <name>pyridoxal 5'-phosphate</name>
        <dbReference type="ChEBI" id="CHEBI:597326"/>
    </cofactor>
</comment>
<keyword evidence="4" id="KW-0663">Pyridoxal phosphate</keyword>
<dbReference type="Proteomes" id="UP000619761">
    <property type="component" value="Unassembled WGS sequence"/>
</dbReference>
<dbReference type="InterPro" id="IPR050571">
    <property type="entry name" value="Class-IV_PLP-Dep_Aminotrnsfr"/>
</dbReference>
<evidence type="ECO:0000313" key="11">
    <source>
        <dbReference type="EMBL" id="GGY70590.1"/>
    </source>
</evidence>
<dbReference type="Pfam" id="PF01063">
    <property type="entry name" value="Aminotran_4"/>
    <property type="match status" value="1"/>
</dbReference>
<dbReference type="InterPro" id="IPR036038">
    <property type="entry name" value="Aminotransferase-like"/>
</dbReference>
<dbReference type="NCBIfam" id="TIGR03461">
    <property type="entry name" value="pabC_Proteo"/>
    <property type="match status" value="1"/>
</dbReference>
<comment type="catalytic activity">
    <reaction evidence="9">
        <text>4-amino-4-deoxychorismate = 4-aminobenzoate + pyruvate + H(+)</text>
        <dbReference type="Rhea" id="RHEA:16201"/>
        <dbReference type="ChEBI" id="CHEBI:15361"/>
        <dbReference type="ChEBI" id="CHEBI:15378"/>
        <dbReference type="ChEBI" id="CHEBI:17836"/>
        <dbReference type="ChEBI" id="CHEBI:58406"/>
        <dbReference type="EC" id="4.1.3.38"/>
    </reaction>
</comment>
<reference evidence="12" key="1">
    <citation type="journal article" date="2019" name="Int. J. Syst. Evol. Microbiol.">
        <title>The Global Catalogue of Microorganisms (GCM) 10K type strain sequencing project: providing services to taxonomists for standard genome sequencing and annotation.</title>
        <authorList>
            <consortium name="The Broad Institute Genomics Platform"/>
            <consortium name="The Broad Institute Genome Sequencing Center for Infectious Disease"/>
            <person name="Wu L."/>
            <person name="Ma J."/>
        </authorList>
    </citation>
    <scope>NUCLEOTIDE SEQUENCE [LARGE SCALE GENOMIC DNA]</scope>
    <source>
        <strain evidence="12">KCTC 32239</strain>
    </source>
</reference>
<evidence type="ECO:0000256" key="5">
    <source>
        <dbReference type="ARBA" id="ARBA00022909"/>
    </source>
</evidence>
<keyword evidence="12" id="KW-1185">Reference proteome</keyword>
<evidence type="ECO:0000256" key="1">
    <source>
        <dbReference type="ARBA" id="ARBA00001933"/>
    </source>
</evidence>
<dbReference type="InterPro" id="IPR001544">
    <property type="entry name" value="Aminotrans_IV"/>
</dbReference>
<dbReference type="Gene3D" id="3.30.470.10">
    <property type="match status" value="1"/>
</dbReference>
<keyword evidence="5" id="KW-0289">Folate biosynthesis</keyword>
<gene>
    <name evidence="11" type="primary">pabC</name>
    <name evidence="11" type="ORF">GCM10011613_13860</name>
</gene>
<dbReference type="SUPFAM" id="SSF56752">
    <property type="entry name" value="D-aminoacid aminotransferase-like PLP-dependent enzymes"/>
    <property type="match status" value="1"/>
</dbReference>
<evidence type="ECO:0000256" key="9">
    <source>
        <dbReference type="ARBA" id="ARBA00049529"/>
    </source>
</evidence>
<dbReference type="EMBL" id="BMYZ01000001">
    <property type="protein sequence ID" value="GGY70590.1"/>
    <property type="molecule type" value="Genomic_DNA"/>
</dbReference>